<gene>
    <name evidence="1" type="ORF">TVY486_0806840</name>
</gene>
<name>G0TZP9_TRYVY</name>
<dbReference type="EMBL" id="HE573024">
    <property type="protein sequence ID" value="CCC50077.1"/>
    <property type="molecule type" value="Genomic_DNA"/>
</dbReference>
<sequence>MSKLCDLSIARGHEKISNSASHAYTTPPSANTAMLVTVEEKTVVHLLNHCRFPASAWWMSLKLLGRWRELSAKRYCEKEHGLELALFPRMSTSASAHLMRSLSYCKAAWADVLALYWMVTRSATKSWESPSSSVAKRDFGARDGVTLRWVRHVALTSLLEAQRWEESLHFYRHMLYQRDVPSHVCTGHLVQRLGEVGSWETVCRIFELGLKILESTRSSCSSGEKGEIQKRQAHLVSEFAHASRNEWGTMFSMALDVVCRLCQQPQVAERLFNRACNTSASEPLFRWDGNFLSAVQALPLESARVSMLRRAREAGQLDYFKLVRGLVHHEKWLEAIAVFADAVATKQLTRKEFGHCRLNILHVCNSENIQPVVRRLQELQGKSTDSLKLNDAEVECVFSKLAVAPPVAEYSLAHWSFCLKVFAENYGHLYGGSEVVVAPAELKRRCPNVRMLSLLLRNRMPWFIALRLLEIAFALPELAVEKCPAYENAVKSMNFMVNHAVETLYAQGQHELATDLIIRSSRGRTLHLSARTLECIPLELLESLKENGTITRLTVEDKVLFYFLQTTSDWNRALSIIQKIEYQRAAITSPLARFPASAHCAALKMLQRCSPRAHVWLLSLRYLRHVMSGIQLFDTEGDTNDKSSGRVQCAREPVDVDLNAKVYNITYEVLLNLITDAGICELKEAICLRLVNKVVNYCAGCIPTYMLLPNQMDRLLPRVSAQCKPDTMRIRIRVGLELVMCVVAVLQGHTEEMTNSSSLVARASLSVDAVMFHELQKLLCRVAEHCHHTRESMKAKRCSFRFKNAENPESKCEGLLKDVFPFGLEMNHLWMTSLLLLKYQCHYCGIDNMSHTTVTFTYRICFLSCVQWHAALHATQYLLKQHGHKKERSRKNEIVTPCPVSVDHCSLYCLLFGWEKALSFWCRHFPQRMLCEVSSHPKGLEYCMSCNDW</sequence>
<dbReference type="VEuPathDB" id="TriTrypDB:TvY486_0806840"/>
<protein>
    <submittedName>
        <fullName evidence="1">Uncharacterized protein</fullName>
    </submittedName>
</protein>
<accession>G0TZP9</accession>
<proteinExistence type="predicted"/>
<dbReference type="OMA" id="LQVYELC"/>
<evidence type="ECO:0000313" key="1">
    <source>
        <dbReference type="EMBL" id="CCC50077.1"/>
    </source>
</evidence>
<organism evidence="1">
    <name type="scientific">Trypanosoma vivax (strain Y486)</name>
    <dbReference type="NCBI Taxonomy" id="1055687"/>
    <lineage>
        <taxon>Eukaryota</taxon>
        <taxon>Discoba</taxon>
        <taxon>Euglenozoa</taxon>
        <taxon>Kinetoplastea</taxon>
        <taxon>Metakinetoplastina</taxon>
        <taxon>Trypanosomatida</taxon>
        <taxon>Trypanosomatidae</taxon>
        <taxon>Trypanosoma</taxon>
        <taxon>Duttonella</taxon>
    </lineage>
</organism>
<reference evidence="1" key="1">
    <citation type="journal article" date="2012" name="Proc. Natl. Acad. Sci. U.S.A.">
        <title>Antigenic diversity is generated by distinct evolutionary mechanisms in African trypanosome species.</title>
        <authorList>
            <person name="Jackson A.P."/>
            <person name="Berry A."/>
            <person name="Aslett M."/>
            <person name="Allison H.C."/>
            <person name="Burton P."/>
            <person name="Vavrova-Anderson J."/>
            <person name="Brown R."/>
            <person name="Browne H."/>
            <person name="Corton N."/>
            <person name="Hauser H."/>
            <person name="Gamble J."/>
            <person name="Gilderthorp R."/>
            <person name="Marcello L."/>
            <person name="McQuillan J."/>
            <person name="Otto T.D."/>
            <person name="Quail M.A."/>
            <person name="Sanders M.J."/>
            <person name="van Tonder A."/>
            <person name="Ginger M.L."/>
            <person name="Field M.C."/>
            <person name="Barry J.D."/>
            <person name="Hertz-Fowler C."/>
            <person name="Berriman M."/>
        </authorList>
    </citation>
    <scope>NUCLEOTIDE SEQUENCE</scope>
    <source>
        <strain evidence="1">Y486</strain>
    </source>
</reference>
<dbReference type="AlphaFoldDB" id="G0TZP9"/>